<evidence type="ECO:0000256" key="4">
    <source>
        <dbReference type="ARBA" id="ARBA00023040"/>
    </source>
</evidence>
<dbReference type="Gene3D" id="3.40.50.2300">
    <property type="match status" value="2"/>
</dbReference>
<feature type="transmembrane region" description="Helical" evidence="10">
    <location>
        <begin position="166"/>
        <end position="185"/>
    </location>
</feature>
<evidence type="ECO:0000256" key="8">
    <source>
        <dbReference type="ARBA" id="ARBA00023224"/>
    </source>
</evidence>
<feature type="transmembrane region" description="Helical" evidence="10">
    <location>
        <begin position="317"/>
        <end position="345"/>
    </location>
</feature>
<keyword evidence="6" id="KW-0675">Receptor</keyword>
<feature type="transmembrane region" description="Helical" evidence="10">
    <location>
        <begin position="124"/>
        <end position="146"/>
    </location>
</feature>
<dbReference type="PRINTS" id="PR01176">
    <property type="entry name" value="GABABRECEPTR"/>
</dbReference>
<dbReference type="WBParaSite" id="nRc.2.0.1.t15094-RA">
    <property type="protein sequence ID" value="nRc.2.0.1.t15094-RA"/>
    <property type="gene ID" value="nRc.2.0.1.g15094"/>
</dbReference>
<evidence type="ECO:0000256" key="6">
    <source>
        <dbReference type="ARBA" id="ARBA00023170"/>
    </source>
</evidence>
<feature type="transmembrane region" description="Helical" evidence="10">
    <location>
        <begin position="205"/>
        <end position="223"/>
    </location>
</feature>
<name>A0A915IMK1_ROMCU</name>
<evidence type="ECO:0000256" key="5">
    <source>
        <dbReference type="ARBA" id="ARBA00023136"/>
    </source>
</evidence>
<keyword evidence="7" id="KW-0325">Glycoprotein</keyword>
<dbReference type="GO" id="GO:0004965">
    <property type="term" value="F:G protein-coupled GABA receptor activity"/>
    <property type="evidence" value="ECO:0007669"/>
    <property type="project" value="InterPro"/>
</dbReference>
<proteinExistence type="predicted"/>
<evidence type="ECO:0000256" key="1">
    <source>
        <dbReference type="ARBA" id="ARBA00004141"/>
    </source>
</evidence>
<protein>
    <submittedName>
        <fullName evidence="13">G-protein coupled receptors family 3 profile domain-containing protein</fullName>
    </submittedName>
</protein>
<dbReference type="PANTHER" id="PTHR10519:SF77">
    <property type="entry name" value="GAMMA-AMINOBUTYRIC ACID TYPE B RECEPTOR SUBUNIT 1"/>
    <property type="match status" value="1"/>
</dbReference>
<comment type="subcellular location">
    <subcellularLocation>
        <location evidence="1">Membrane</location>
        <topology evidence="1">Multi-pass membrane protein</topology>
    </subcellularLocation>
</comment>
<keyword evidence="2 10" id="KW-0812">Transmembrane</keyword>
<feature type="transmembrane region" description="Helical" evidence="10">
    <location>
        <begin position="243"/>
        <end position="261"/>
    </location>
</feature>
<dbReference type="InterPro" id="IPR017978">
    <property type="entry name" value="GPCR_3_C"/>
</dbReference>
<dbReference type="PRINTS" id="PR01177">
    <property type="entry name" value="GABAB1RECPTR"/>
</dbReference>
<evidence type="ECO:0000313" key="13">
    <source>
        <dbReference type="WBParaSite" id="nRc.2.0.1.t15094-RA"/>
    </source>
</evidence>
<keyword evidence="8" id="KW-0807">Transducer</keyword>
<evidence type="ECO:0000259" key="11">
    <source>
        <dbReference type="Pfam" id="PF00003"/>
    </source>
</evidence>
<evidence type="ECO:0000256" key="9">
    <source>
        <dbReference type="SAM" id="MobiDB-lite"/>
    </source>
</evidence>
<dbReference type="GO" id="GO:0038039">
    <property type="term" value="C:G protein-coupled receptor heterodimeric complex"/>
    <property type="evidence" value="ECO:0007669"/>
    <property type="project" value="TreeGrafter"/>
</dbReference>
<organism evidence="12 13">
    <name type="scientific">Romanomermis culicivorax</name>
    <name type="common">Nematode worm</name>
    <dbReference type="NCBI Taxonomy" id="13658"/>
    <lineage>
        <taxon>Eukaryota</taxon>
        <taxon>Metazoa</taxon>
        <taxon>Ecdysozoa</taxon>
        <taxon>Nematoda</taxon>
        <taxon>Enoplea</taxon>
        <taxon>Dorylaimia</taxon>
        <taxon>Mermithida</taxon>
        <taxon>Mermithoidea</taxon>
        <taxon>Mermithidae</taxon>
        <taxon>Romanomermis</taxon>
    </lineage>
</organism>
<evidence type="ECO:0000256" key="7">
    <source>
        <dbReference type="ARBA" id="ARBA00023180"/>
    </source>
</evidence>
<dbReference type="PANTHER" id="PTHR10519">
    <property type="entry name" value="GABA-B RECEPTOR"/>
    <property type="match status" value="1"/>
</dbReference>
<evidence type="ECO:0000256" key="10">
    <source>
        <dbReference type="SAM" id="Phobius"/>
    </source>
</evidence>
<keyword evidence="12" id="KW-1185">Reference proteome</keyword>
<dbReference type="InterPro" id="IPR002455">
    <property type="entry name" value="GPCR3_GABA-B"/>
</dbReference>
<evidence type="ECO:0000256" key="3">
    <source>
        <dbReference type="ARBA" id="ARBA00022989"/>
    </source>
</evidence>
<dbReference type="AlphaFoldDB" id="A0A915IMK1"/>
<accession>A0A915IMK1</accession>
<keyword evidence="3 10" id="KW-1133">Transmembrane helix</keyword>
<keyword evidence="4" id="KW-0297">G-protein coupled receptor</keyword>
<dbReference type="GO" id="GO:0007214">
    <property type="term" value="P:gamma-aminobutyric acid signaling pathway"/>
    <property type="evidence" value="ECO:0007669"/>
    <property type="project" value="TreeGrafter"/>
</dbReference>
<sequence>VVYLLQSRKKQKQHQTLGGGQSNSTASSLNQLTIEEHERLKQLLLENEEIKRQVLEGQVKFSAEGERIMWTQIEQLQNGEYKTIGYYHADTKEFRAEHEVIFDGGKIPQDDFKHVTTWKTVSTMLYAAMACLALLGALTAMSLILLNYKFSDRRFISHSQPQVNNIMLAGFVVCFLAIFLVGLPAKNFPIEHDAFTTVCHARVTMLMYGFSLAYGAMFSKMWVLQRSVYAKDKTILSWKFRSVIGILLLSDTVISAVWAIADRLVRKVQDFEEFLSIDDDNGDDVEIKYYPKMEYCYSDHQYIWIVSLVIVSQPNPAFALISITILLCGYLSMGIIFGPKVVYLLQSRKKQKQHQTLGGGQSNSTASTVTFGLNQLTIEEHERLKQLLLENEEIKRQVLEKEAAIAEVKRCLEEASKMTVETSEATCSGGRCRFSSMANARLDRAGPSSDQDSLRSFNGQDNDILL</sequence>
<dbReference type="Pfam" id="PF00003">
    <property type="entry name" value="7tm_3"/>
    <property type="match status" value="1"/>
</dbReference>
<feature type="compositionally biased region" description="Polar residues" evidence="9">
    <location>
        <begin position="448"/>
        <end position="466"/>
    </location>
</feature>
<evidence type="ECO:0000256" key="2">
    <source>
        <dbReference type="ARBA" id="ARBA00022692"/>
    </source>
</evidence>
<feature type="region of interest" description="Disordered" evidence="9">
    <location>
        <begin position="442"/>
        <end position="466"/>
    </location>
</feature>
<evidence type="ECO:0000313" key="12">
    <source>
        <dbReference type="Proteomes" id="UP000887565"/>
    </source>
</evidence>
<reference evidence="13" key="1">
    <citation type="submission" date="2022-11" db="UniProtKB">
        <authorList>
            <consortium name="WormBaseParasite"/>
        </authorList>
    </citation>
    <scope>IDENTIFICATION</scope>
</reference>
<dbReference type="Proteomes" id="UP000887565">
    <property type="component" value="Unplaced"/>
</dbReference>
<feature type="domain" description="G-protein coupled receptors family 3 profile" evidence="11">
    <location>
        <begin position="121"/>
        <end position="307"/>
    </location>
</feature>
<keyword evidence="5 10" id="KW-0472">Membrane</keyword>